<reference evidence="1" key="1">
    <citation type="journal article" date="2014" name="Front. Microbiol.">
        <title>High frequency of phylogenetically diverse reductive dehalogenase-homologous genes in deep subseafloor sedimentary metagenomes.</title>
        <authorList>
            <person name="Kawai M."/>
            <person name="Futagami T."/>
            <person name="Toyoda A."/>
            <person name="Takaki Y."/>
            <person name="Nishi S."/>
            <person name="Hori S."/>
            <person name="Arai W."/>
            <person name="Tsubouchi T."/>
            <person name="Morono Y."/>
            <person name="Uchiyama I."/>
            <person name="Ito T."/>
            <person name="Fujiyama A."/>
            <person name="Inagaki F."/>
            <person name="Takami H."/>
        </authorList>
    </citation>
    <scope>NUCLEOTIDE SEQUENCE</scope>
    <source>
        <strain evidence="1">Expedition CK06-06</strain>
    </source>
</reference>
<dbReference type="AlphaFoldDB" id="X1J4S1"/>
<proteinExistence type="predicted"/>
<organism evidence="1">
    <name type="scientific">marine sediment metagenome</name>
    <dbReference type="NCBI Taxonomy" id="412755"/>
    <lineage>
        <taxon>unclassified sequences</taxon>
        <taxon>metagenomes</taxon>
        <taxon>ecological metagenomes</taxon>
    </lineage>
</organism>
<evidence type="ECO:0000313" key="2">
    <source>
        <dbReference type="EMBL" id="GAH76476.1"/>
    </source>
</evidence>
<evidence type="ECO:0000313" key="1">
    <source>
        <dbReference type="EMBL" id="GAH76470.1"/>
    </source>
</evidence>
<accession>X1J4S1</accession>
<comment type="caution">
    <text evidence="1">The sequence shown here is derived from an EMBL/GenBank/DDBJ whole genome shotgun (WGS) entry which is preliminary data.</text>
</comment>
<feature type="non-terminal residue" evidence="1">
    <location>
        <position position="37"/>
    </location>
</feature>
<gene>
    <name evidence="1" type="ORF">S03H2_67427</name>
    <name evidence="2" type="ORF">S03H2_67430</name>
</gene>
<sequence length="37" mass="3931">MGTEPDESMTKTISAEPTGHGFVVVVVVVVVKGEFRP</sequence>
<name>X1J4S1_9ZZZZ</name>
<dbReference type="EMBL" id="BARU01044147">
    <property type="protein sequence ID" value="GAH76476.1"/>
    <property type="molecule type" value="Genomic_DNA"/>
</dbReference>
<protein>
    <submittedName>
        <fullName evidence="1">Uncharacterized protein</fullName>
    </submittedName>
</protein>
<dbReference type="EMBL" id="BARU01044143">
    <property type="protein sequence ID" value="GAH76470.1"/>
    <property type="molecule type" value="Genomic_DNA"/>
</dbReference>